<evidence type="ECO:0000256" key="1">
    <source>
        <dbReference type="SAM" id="MobiDB-lite"/>
    </source>
</evidence>
<organism evidence="2 3">
    <name type="scientific">Hartmannibacter diazotrophicus</name>
    <dbReference type="NCBI Taxonomy" id="1482074"/>
    <lineage>
        <taxon>Bacteria</taxon>
        <taxon>Pseudomonadati</taxon>
        <taxon>Pseudomonadota</taxon>
        <taxon>Alphaproteobacteria</taxon>
        <taxon>Hyphomicrobiales</taxon>
        <taxon>Pleomorphomonadaceae</taxon>
        <taxon>Hartmannibacter</taxon>
    </lineage>
</organism>
<evidence type="ECO:0008006" key="4">
    <source>
        <dbReference type="Google" id="ProtNLM"/>
    </source>
</evidence>
<feature type="region of interest" description="Disordered" evidence="1">
    <location>
        <begin position="1"/>
        <end position="26"/>
    </location>
</feature>
<dbReference type="EMBL" id="LT960614">
    <property type="protein sequence ID" value="SON55830.1"/>
    <property type="molecule type" value="Genomic_DNA"/>
</dbReference>
<sequence length="162" mass="17411">MTTDDKAGAAGGIRVKTPAGDGKMVEETIPLPPADIIAEMAAEAGELAPATPEPTEPAAPKEVEKLDFCEPEALFKTVPLKHPFMWQGRRIDHVEVRRISGGELRPFADLLASEGADKSDFSALVTGLPAKVIRGMEAGDTMAVWEAAIDFLPQRYRTALGW</sequence>
<dbReference type="KEGG" id="hdi:HDIA_2289"/>
<dbReference type="AlphaFoldDB" id="A0A2C9D6L2"/>
<gene>
    <name evidence="2" type="ORF">HDIA_2289</name>
</gene>
<keyword evidence="3" id="KW-1185">Reference proteome</keyword>
<name>A0A2C9D6L2_9HYPH</name>
<reference evidence="3" key="1">
    <citation type="submission" date="2017-09" db="EMBL/GenBank/DDBJ databases">
        <title>Genome sequence of Nannocystis excedens DSM 71.</title>
        <authorList>
            <person name="Blom J."/>
        </authorList>
    </citation>
    <scope>NUCLEOTIDE SEQUENCE [LARGE SCALE GENOMIC DNA]</scope>
    <source>
        <strain evidence="3">type strain: E19</strain>
    </source>
</reference>
<evidence type="ECO:0000313" key="3">
    <source>
        <dbReference type="Proteomes" id="UP000223606"/>
    </source>
</evidence>
<dbReference type="OrthoDB" id="7851346at2"/>
<dbReference type="RefSeq" id="WP_099556288.1">
    <property type="nucleotide sequence ID" value="NZ_LT960614.1"/>
</dbReference>
<protein>
    <recommendedName>
        <fullName evidence="4">Phage tail assembly protein</fullName>
    </recommendedName>
</protein>
<dbReference type="Proteomes" id="UP000223606">
    <property type="component" value="Chromosome 1"/>
</dbReference>
<proteinExistence type="predicted"/>
<evidence type="ECO:0000313" key="2">
    <source>
        <dbReference type="EMBL" id="SON55830.1"/>
    </source>
</evidence>
<accession>A0A2C9D6L2</accession>